<keyword evidence="3 9" id="KW-0479">Metal-binding</keyword>
<evidence type="ECO:0000256" key="1">
    <source>
        <dbReference type="ARBA" id="ARBA00008026"/>
    </source>
</evidence>
<dbReference type="Proteomes" id="UP000294830">
    <property type="component" value="Unassembled WGS sequence"/>
</dbReference>
<dbReference type="SUPFAM" id="SSF55326">
    <property type="entry name" value="PurM N-terminal domain-like"/>
    <property type="match status" value="1"/>
</dbReference>
<dbReference type="AlphaFoldDB" id="A0A4R2EJU3"/>
<comment type="subunit">
    <text evidence="9">Homodimer.</text>
</comment>
<feature type="site" description="Important for catalytic activity" evidence="9">
    <location>
        <position position="16"/>
    </location>
</feature>
<evidence type="ECO:0000259" key="11">
    <source>
        <dbReference type="Pfam" id="PF02769"/>
    </source>
</evidence>
<dbReference type="PANTHER" id="PTHR10256:SF0">
    <property type="entry name" value="INACTIVE SELENIDE, WATER DIKINASE-LIKE PROTEIN-RELATED"/>
    <property type="match status" value="1"/>
</dbReference>
<evidence type="ECO:0000256" key="5">
    <source>
        <dbReference type="ARBA" id="ARBA00022777"/>
    </source>
</evidence>
<name>A0A4R2EJU3_9BACT</name>
<feature type="binding site" description="in other chain" evidence="9">
    <location>
        <position position="86"/>
    </location>
    <ligand>
        <name>ATP</name>
        <dbReference type="ChEBI" id="CHEBI:30616"/>
        <note>ligand shared between dimeric partners</note>
    </ligand>
</feature>
<dbReference type="InterPro" id="IPR004536">
    <property type="entry name" value="SPS/SelD"/>
</dbReference>
<gene>
    <name evidence="9" type="primary">selD</name>
    <name evidence="12" type="ORF">CLV25_11323</name>
</gene>
<proteinExistence type="inferred from homology"/>
<dbReference type="OrthoDB" id="9772934at2"/>
<dbReference type="RefSeq" id="WP_131839925.1">
    <property type="nucleotide sequence ID" value="NZ_SLWB01000013.1"/>
</dbReference>
<comment type="similarity">
    <text evidence="1 9">Belongs to the selenophosphate synthase 1 family. Class I subfamily.</text>
</comment>
<keyword evidence="2 9" id="KW-0808">Transferase</keyword>
<evidence type="ECO:0000313" key="12">
    <source>
        <dbReference type="EMBL" id="TCN64499.1"/>
    </source>
</evidence>
<reference evidence="12 13" key="1">
    <citation type="submission" date="2019-03" db="EMBL/GenBank/DDBJ databases">
        <title>Genomic Encyclopedia of Archaeal and Bacterial Type Strains, Phase II (KMG-II): from individual species to whole genera.</title>
        <authorList>
            <person name="Goeker M."/>
        </authorList>
    </citation>
    <scope>NUCLEOTIDE SEQUENCE [LARGE SCALE GENOMIC DNA]</scope>
    <source>
        <strain evidence="12 13">RL-C</strain>
    </source>
</reference>
<dbReference type="EMBL" id="SLWB01000013">
    <property type="protein sequence ID" value="TCN64499.1"/>
    <property type="molecule type" value="Genomic_DNA"/>
</dbReference>
<dbReference type="InterPro" id="IPR010918">
    <property type="entry name" value="PurM-like_C_dom"/>
</dbReference>
<dbReference type="HAMAP" id="MF_00625">
    <property type="entry name" value="SelD"/>
    <property type="match status" value="1"/>
</dbReference>
<dbReference type="InterPro" id="IPR016188">
    <property type="entry name" value="PurM-like_N"/>
</dbReference>
<evidence type="ECO:0000256" key="8">
    <source>
        <dbReference type="ARBA" id="ARBA00023266"/>
    </source>
</evidence>
<dbReference type="InterPro" id="IPR036921">
    <property type="entry name" value="PurM-like_N_sf"/>
</dbReference>
<dbReference type="GO" id="GO:0016260">
    <property type="term" value="P:selenocysteine biosynthetic process"/>
    <property type="evidence" value="ECO:0007669"/>
    <property type="project" value="InterPro"/>
</dbReference>
<feature type="active site" evidence="9">
    <location>
        <position position="13"/>
    </location>
</feature>
<feature type="binding site" description="in other chain" evidence="9">
    <location>
        <position position="63"/>
    </location>
    <ligand>
        <name>ATP</name>
        <dbReference type="ChEBI" id="CHEBI:30616"/>
        <note>ligand shared between dimeric partners</note>
    </ligand>
</feature>
<evidence type="ECO:0000256" key="3">
    <source>
        <dbReference type="ARBA" id="ARBA00022723"/>
    </source>
</evidence>
<dbReference type="CDD" id="cd02195">
    <property type="entry name" value="SelD"/>
    <property type="match status" value="1"/>
</dbReference>
<evidence type="ECO:0000256" key="4">
    <source>
        <dbReference type="ARBA" id="ARBA00022741"/>
    </source>
</evidence>
<comment type="cofactor">
    <cofactor evidence="9">
        <name>Mg(2+)</name>
        <dbReference type="ChEBI" id="CHEBI:18420"/>
    </cofactor>
    <text evidence="9">Binds 1 Mg(2+) ion per monomer.</text>
</comment>
<dbReference type="EC" id="2.7.9.3" evidence="9"/>
<dbReference type="Gene3D" id="3.90.650.10">
    <property type="entry name" value="PurM-like C-terminal domain"/>
    <property type="match status" value="1"/>
</dbReference>
<feature type="binding site" evidence="9">
    <location>
        <position position="86"/>
    </location>
    <ligand>
        <name>Mg(2+)</name>
        <dbReference type="ChEBI" id="CHEBI:18420"/>
    </ligand>
</feature>
<keyword evidence="6 9" id="KW-0067">ATP-binding</keyword>
<dbReference type="GO" id="GO:0005524">
    <property type="term" value="F:ATP binding"/>
    <property type="evidence" value="ECO:0007669"/>
    <property type="project" value="UniProtKB-UniRule"/>
</dbReference>
<evidence type="ECO:0000313" key="13">
    <source>
        <dbReference type="Proteomes" id="UP000294830"/>
    </source>
</evidence>
<dbReference type="GO" id="GO:0005737">
    <property type="term" value="C:cytoplasm"/>
    <property type="evidence" value="ECO:0007669"/>
    <property type="project" value="TreeGrafter"/>
</dbReference>
<dbReference type="InterPro" id="IPR023061">
    <property type="entry name" value="SelD_I"/>
</dbReference>
<evidence type="ECO:0000256" key="9">
    <source>
        <dbReference type="HAMAP-Rule" id="MF_00625"/>
    </source>
</evidence>
<protein>
    <recommendedName>
        <fullName evidence="9">Selenide, water dikinase</fullName>
        <ecNumber evidence="9">2.7.9.3</ecNumber>
    </recommendedName>
    <alternativeName>
        <fullName evidence="9">Selenium donor protein</fullName>
    </alternativeName>
    <alternativeName>
        <fullName evidence="9">Selenophosphate synthase</fullName>
    </alternativeName>
</protein>
<dbReference type="InterPro" id="IPR036676">
    <property type="entry name" value="PurM-like_C_sf"/>
</dbReference>
<comment type="catalytic activity">
    <reaction evidence="9">
        <text>hydrogenselenide + ATP + H2O = selenophosphate + AMP + phosphate + 2 H(+)</text>
        <dbReference type="Rhea" id="RHEA:18737"/>
        <dbReference type="ChEBI" id="CHEBI:15377"/>
        <dbReference type="ChEBI" id="CHEBI:15378"/>
        <dbReference type="ChEBI" id="CHEBI:16144"/>
        <dbReference type="ChEBI" id="CHEBI:29317"/>
        <dbReference type="ChEBI" id="CHEBI:30616"/>
        <dbReference type="ChEBI" id="CHEBI:43474"/>
        <dbReference type="ChEBI" id="CHEBI:456215"/>
        <dbReference type="EC" id="2.7.9.3"/>
    </reaction>
</comment>
<keyword evidence="4 9" id="KW-0547">Nucleotide-binding</keyword>
<keyword evidence="5 9" id="KW-0418">Kinase</keyword>
<feature type="domain" description="PurM-like N-terminal" evidence="10">
    <location>
        <begin position="45"/>
        <end position="151"/>
    </location>
</feature>
<keyword evidence="7 9" id="KW-0460">Magnesium</keyword>
<dbReference type="GO" id="GO:0004756">
    <property type="term" value="F:selenide, water dikinase activity"/>
    <property type="evidence" value="ECO:0007669"/>
    <property type="project" value="UniProtKB-UniRule"/>
</dbReference>
<comment type="function">
    <text evidence="9">Synthesizes selenophosphate from selenide and ATP.</text>
</comment>
<dbReference type="PIRSF" id="PIRSF036407">
    <property type="entry name" value="Selenphspht_syn"/>
    <property type="match status" value="1"/>
</dbReference>
<evidence type="ECO:0000256" key="2">
    <source>
        <dbReference type="ARBA" id="ARBA00022679"/>
    </source>
</evidence>
<evidence type="ECO:0000256" key="7">
    <source>
        <dbReference type="ARBA" id="ARBA00022842"/>
    </source>
</evidence>
<feature type="binding site" evidence="9">
    <location>
        <position position="221"/>
    </location>
    <ligand>
        <name>Mg(2+)</name>
        <dbReference type="ChEBI" id="CHEBI:18420"/>
    </ligand>
</feature>
<dbReference type="PANTHER" id="PTHR10256">
    <property type="entry name" value="SELENIDE, WATER DIKINASE"/>
    <property type="match status" value="1"/>
</dbReference>
<evidence type="ECO:0000256" key="6">
    <source>
        <dbReference type="ARBA" id="ARBA00022840"/>
    </source>
</evidence>
<dbReference type="SUPFAM" id="SSF56042">
    <property type="entry name" value="PurM C-terminal domain-like"/>
    <property type="match status" value="1"/>
</dbReference>
<dbReference type="Pfam" id="PF02769">
    <property type="entry name" value="AIRS_C"/>
    <property type="match status" value="1"/>
</dbReference>
<evidence type="ECO:0000259" key="10">
    <source>
        <dbReference type="Pfam" id="PF00586"/>
    </source>
</evidence>
<feature type="binding site" evidence="9">
    <location>
        <begin position="133"/>
        <end position="135"/>
    </location>
    <ligand>
        <name>ATP</name>
        <dbReference type="ChEBI" id="CHEBI:30616"/>
        <note>ligand shared between dimeric partners</note>
    </ligand>
</feature>
<dbReference type="NCBIfam" id="TIGR00476">
    <property type="entry name" value="selD"/>
    <property type="match status" value="1"/>
</dbReference>
<feature type="binding site" description="in other chain" evidence="9">
    <location>
        <begin position="43"/>
        <end position="45"/>
    </location>
    <ligand>
        <name>ATP</name>
        <dbReference type="ChEBI" id="CHEBI:30616"/>
        <note>ligand shared between dimeric partners</note>
    </ligand>
</feature>
<keyword evidence="13" id="KW-1185">Reference proteome</keyword>
<accession>A0A4R2EJU3</accession>
<feature type="binding site" description="in other chain" evidence="9">
    <location>
        <position position="16"/>
    </location>
    <ligand>
        <name>ATP</name>
        <dbReference type="ChEBI" id="CHEBI:30616"/>
        <note>ligand shared between dimeric partners</note>
    </ligand>
</feature>
<keyword evidence="8 9" id="KW-0711">Selenium</keyword>
<feature type="binding site" evidence="9">
    <location>
        <position position="46"/>
    </location>
    <ligand>
        <name>Mg(2+)</name>
        <dbReference type="ChEBI" id="CHEBI:18420"/>
    </ligand>
</feature>
<organism evidence="12 13">
    <name type="scientific">Acetobacteroides hydrogenigenes</name>
    <dbReference type="NCBI Taxonomy" id="979970"/>
    <lineage>
        <taxon>Bacteria</taxon>
        <taxon>Pseudomonadati</taxon>
        <taxon>Bacteroidota</taxon>
        <taxon>Bacteroidia</taxon>
        <taxon>Bacteroidales</taxon>
        <taxon>Rikenellaceae</taxon>
        <taxon>Acetobacteroides</taxon>
    </lineage>
</organism>
<dbReference type="Pfam" id="PF00586">
    <property type="entry name" value="AIRS"/>
    <property type="match status" value="1"/>
</dbReference>
<sequence length="342" mass="36977">MIDLLTTFEYGGCSAKLSAKELDKLLASFPMFKDPNIIVDNSLHDDAGVYKVSDDLALIFTTDFFPPICSDPFTFGRIAAANSLSDVYAMGGTPFMALNINMYPSSLPVEGLSEIIRGGNEIALEASVAILGGHTIDDAVPKYGMAVVGRVNPKKIITNSGLKAGQKLILTKPLGTGAIQAAQRVGLASKEQVDEILVSMSTLNARSMDVLMQFNPTGGTDITGFGLGGHTFRMAKASNVSIEIYQNRLPYFSGVKQIYEMGCIPGASFRNREFLGDNIEFADNLSYEEKMLIFDAQTSGGLLFGVDGDFAEQAIEKFKSSSLEGWIVGEVRPKEEKIVYVK</sequence>
<dbReference type="GO" id="GO:0000287">
    <property type="term" value="F:magnesium ion binding"/>
    <property type="evidence" value="ECO:0007669"/>
    <property type="project" value="UniProtKB-UniRule"/>
</dbReference>
<feature type="domain" description="PurM-like C-terminal" evidence="11">
    <location>
        <begin position="163"/>
        <end position="341"/>
    </location>
</feature>
<dbReference type="Gene3D" id="3.30.1330.10">
    <property type="entry name" value="PurM-like, N-terminal domain"/>
    <property type="match status" value="1"/>
</dbReference>
<comment type="caution">
    <text evidence="12">The sequence shown here is derived from an EMBL/GenBank/DDBJ whole genome shotgun (WGS) entry which is preliminary data.</text>
</comment>